<dbReference type="EMBL" id="FQXZ01000018">
    <property type="protein sequence ID" value="SHI15638.1"/>
    <property type="molecule type" value="Genomic_DNA"/>
</dbReference>
<comment type="subcellular location">
    <subcellularLocation>
        <location evidence="1">Cell inner membrane</location>
    </subcellularLocation>
</comment>
<name>A0A1M5YUV7_9VIBR</name>
<dbReference type="SUPFAM" id="SSF50156">
    <property type="entry name" value="PDZ domain-like"/>
    <property type="match status" value="1"/>
</dbReference>
<feature type="transmembrane region" description="Helical" evidence="10">
    <location>
        <begin position="29"/>
        <end position="47"/>
    </location>
</feature>
<evidence type="ECO:0000256" key="6">
    <source>
        <dbReference type="ARBA" id="ARBA00022692"/>
    </source>
</evidence>
<keyword evidence="6 10" id="KW-0812">Transmembrane</keyword>
<dbReference type="GO" id="GO:0015627">
    <property type="term" value="C:type II protein secretion system complex"/>
    <property type="evidence" value="ECO:0007669"/>
    <property type="project" value="InterPro"/>
</dbReference>
<evidence type="ECO:0000256" key="8">
    <source>
        <dbReference type="ARBA" id="ARBA00022989"/>
    </source>
</evidence>
<keyword evidence="13" id="KW-1185">Reference proteome</keyword>
<sequence length="309" mass="34632">MQQFDLKIKHSATTVFSSLCRSVLNHQNLLSTGLTVVLWAIFAWFLGKAVWMPFHSDPSHAPVWKPTAAEHAGSKKVFDSRFVKQQNLFGTFNRSTKPGQSTVMVNAPKTKLNLKLVGVVVSDETHGNLAIIALRGEQDTYGLDEQIKGTRASLKAVLADRVIINNSGRDETLMLENIDPKLYEQMGPIKKKPQAPARLTERARHTSDKKLAQIKQELSNNPQNLFQYVRLSQIKRNNAVIGYRLSPGRSPELFKSVGLKRGDIAVKLNDVDLTDKNAMVKISSELSDLSEMKITVERDGQPHDIYIQF</sequence>
<gene>
    <name evidence="12" type="primary">epsC</name>
    <name evidence="12" type="ORF">VA7868_02002</name>
</gene>
<evidence type="ECO:0000313" key="12">
    <source>
        <dbReference type="EMBL" id="SHI15638.1"/>
    </source>
</evidence>
<dbReference type="Pfam" id="PF11356">
    <property type="entry name" value="T2SSC"/>
    <property type="match status" value="1"/>
</dbReference>
<comment type="similarity">
    <text evidence="2">Belongs to the GSP C family.</text>
</comment>
<evidence type="ECO:0000256" key="3">
    <source>
        <dbReference type="ARBA" id="ARBA00022448"/>
    </source>
</evidence>
<dbReference type="GO" id="GO:0015628">
    <property type="term" value="P:protein secretion by the type II secretion system"/>
    <property type="evidence" value="ECO:0007669"/>
    <property type="project" value="InterPro"/>
</dbReference>
<keyword evidence="4" id="KW-1003">Cell membrane</keyword>
<dbReference type="Gene3D" id="2.30.30.830">
    <property type="match status" value="1"/>
</dbReference>
<evidence type="ECO:0000256" key="4">
    <source>
        <dbReference type="ARBA" id="ARBA00022475"/>
    </source>
</evidence>
<evidence type="ECO:0000256" key="2">
    <source>
        <dbReference type="ARBA" id="ARBA00007986"/>
    </source>
</evidence>
<evidence type="ECO:0000256" key="10">
    <source>
        <dbReference type="SAM" id="Phobius"/>
    </source>
</evidence>
<keyword evidence="3" id="KW-0813">Transport</keyword>
<evidence type="ECO:0000313" key="13">
    <source>
        <dbReference type="Proteomes" id="UP000184608"/>
    </source>
</evidence>
<keyword evidence="9 10" id="KW-0472">Membrane</keyword>
<accession>A0A1M5YUV7</accession>
<dbReference type="InterPro" id="IPR024961">
    <property type="entry name" value="T2SS_GspC_N"/>
</dbReference>
<organism evidence="12 13">
    <name type="scientific">Vibrio aerogenes CECT 7868</name>
    <dbReference type="NCBI Taxonomy" id="1216006"/>
    <lineage>
        <taxon>Bacteria</taxon>
        <taxon>Pseudomonadati</taxon>
        <taxon>Pseudomonadota</taxon>
        <taxon>Gammaproteobacteria</taxon>
        <taxon>Vibrionales</taxon>
        <taxon>Vibrionaceae</taxon>
        <taxon>Vibrio</taxon>
    </lineage>
</organism>
<reference evidence="12 13" key="1">
    <citation type="submission" date="2016-11" db="EMBL/GenBank/DDBJ databases">
        <authorList>
            <person name="Jaros S."/>
            <person name="Januszkiewicz K."/>
            <person name="Wedrychowicz H."/>
        </authorList>
    </citation>
    <scope>NUCLEOTIDE SEQUENCE [LARGE SCALE GENOMIC DNA]</scope>
    <source>
        <strain evidence="12 13">CECT 7868</strain>
    </source>
</reference>
<proteinExistence type="inferred from homology"/>
<evidence type="ECO:0000256" key="7">
    <source>
        <dbReference type="ARBA" id="ARBA00022927"/>
    </source>
</evidence>
<dbReference type="InterPro" id="IPR001639">
    <property type="entry name" value="T2SS_protein-GspC"/>
</dbReference>
<evidence type="ECO:0000256" key="1">
    <source>
        <dbReference type="ARBA" id="ARBA00004533"/>
    </source>
</evidence>
<keyword evidence="7" id="KW-0653">Protein transport</keyword>
<dbReference type="NCBIfam" id="TIGR01713">
    <property type="entry name" value="typeII_sec_gspC"/>
    <property type="match status" value="1"/>
</dbReference>
<evidence type="ECO:0000256" key="9">
    <source>
        <dbReference type="ARBA" id="ARBA00023136"/>
    </source>
</evidence>
<evidence type="ECO:0000259" key="11">
    <source>
        <dbReference type="Pfam" id="PF11356"/>
    </source>
</evidence>
<keyword evidence="5" id="KW-0997">Cell inner membrane</keyword>
<dbReference type="STRING" id="1216006.VA7868_02002"/>
<dbReference type="InterPro" id="IPR036034">
    <property type="entry name" value="PDZ_sf"/>
</dbReference>
<evidence type="ECO:0000256" key="5">
    <source>
        <dbReference type="ARBA" id="ARBA00022519"/>
    </source>
</evidence>
<dbReference type="PROSITE" id="PS01141">
    <property type="entry name" value="T2SP_C"/>
    <property type="match status" value="1"/>
</dbReference>
<dbReference type="GO" id="GO:0005886">
    <property type="term" value="C:plasma membrane"/>
    <property type="evidence" value="ECO:0007669"/>
    <property type="project" value="UniProtKB-SubCell"/>
</dbReference>
<protein>
    <submittedName>
        <fullName evidence="12">Type II secretion system protein C</fullName>
    </submittedName>
</protein>
<feature type="domain" description="Type II secretion system protein GspC N-terminal" evidence="11">
    <location>
        <begin position="38"/>
        <end position="175"/>
    </location>
</feature>
<dbReference type="Proteomes" id="UP000184608">
    <property type="component" value="Unassembled WGS sequence"/>
</dbReference>
<dbReference type="AlphaFoldDB" id="A0A1M5YUV7"/>
<keyword evidence="8 10" id="KW-1133">Transmembrane helix</keyword>
<dbReference type="Gene3D" id="2.30.42.10">
    <property type="match status" value="1"/>
</dbReference>